<protein>
    <submittedName>
        <fullName evidence="6">DeoR/GlpR transcriptional regulator</fullName>
    </submittedName>
</protein>
<gene>
    <name evidence="6" type="ORF">JQV55_12210</name>
</gene>
<organism evidence="6 7">
    <name type="scientific">Sulfitobacter geojensis</name>
    <dbReference type="NCBI Taxonomy" id="1342299"/>
    <lineage>
        <taxon>Bacteria</taxon>
        <taxon>Pseudomonadati</taxon>
        <taxon>Pseudomonadota</taxon>
        <taxon>Alphaproteobacteria</taxon>
        <taxon>Rhodobacterales</taxon>
        <taxon>Roseobacteraceae</taxon>
        <taxon>Sulfitobacter</taxon>
    </lineage>
</organism>
<dbReference type="InterPro" id="IPR037171">
    <property type="entry name" value="NagB/RpiA_transferase-like"/>
</dbReference>
<keyword evidence="3" id="KW-0238">DNA-binding</keyword>
<keyword evidence="2" id="KW-0805">Transcription regulation</keyword>
<dbReference type="SUPFAM" id="SSF100950">
    <property type="entry name" value="NagB/RpiA/CoA transferase-like"/>
    <property type="match status" value="1"/>
</dbReference>
<comment type="caution">
    <text evidence="6">The sequence shown here is derived from an EMBL/GenBank/DDBJ whole genome shotgun (WGS) entry which is preliminary data.</text>
</comment>
<dbReference type="SUPFAM" id="SSF46785">
    <property type="entry name" value="Winged helix' DNA-binding domain"/>
    <property type="match status" value="1"/>
</dbReference>
<evidence type="ECO:0000313" key="6">
    <source>
        <dbReference type="EMBL" id="MBM1714324.1"/>
    </source>
</evidence>
<dbReference type="PROSITE" id="PS51000">
    <property type="entry name" value="HTH_DEOR_2"/>
    <property type="match status" value="1"/>
</dbReference>
<dbReference type="Proteomes" id="UP000732193">
    <property type="component" value="Unassembled WGS sequence"/>
</dbReference>
<dbReference type="GO" id="GO:0003700">
    <property type="term" value="F:DNA-binding transcription factor activity"/>
    <property type="evidence" value="ECO:0007669"/>
    <property type="project" value="InterPro"/>
</dbReference>
<name>A0AAE2VZG7_9RHOB</name>
<accession>A0AAE2VZG7</accession>
<evidence type="ECO:0000259" key="5">
    <source>
        <dbReference type="PROSITE" id="PS51000"/>
    </source>
</evidence>
<dbReference type="AlphaFoldDB" id="A0AAE2VZG7"/>
<dbReference type="InterPro" id="IPR050313">
    <property type="entry name" value="Carb_Metab_HTH_regulators"/>
</dbReference>
<dbReference type="Gene3D" id="1.10.10.10">
    <property type="entry name" value="Winged helix-like DNA-binding domain superfamily/Winged helix DNA-binding domain"/>
    <property type="match status" value="1"/>
</dbReference>
<keyword evidence="4" id="KW-0804">Transcription</keyword>
<dbReference type="PANTHER" id="PTHR30363">
    <property type="entry name" value="HTH-TYPE TRANSCRIPTIONAL REGULATOR SRLR-RELATED"/>
    <property type="match status" value="1"/>
</dbReference>
<dbReference type="GO" id="GO:0003677">
    <property type="term" value="F:DNA binding"/>
    <property type="evidence" value="ECO:0007669"/>
    <property type="project" value="UniProtKB-KW"/>
</dbReference>
<dbReference type="InterPro" id="IPR018356">
    <property type="entry name" value="Tscrpt_reg_HTH_DeoR_CS"/>
</dbReference>
<dbReference type="InterPro" id="IPR014036">
    <property type="entry name" value="DeoR-like_C"/>
</dbReference>
<evidence type="ECO:0000256" key="4">
    <source>
        <dbReference type="ARBA" id="ARBA00023163"/>
    </source>
</evidence>
<feature type="domain" description="HTH deoR-type" evidence="5">
    <location>
        <begin position="12"/>
        <end position="67"/>
    </location>
</feature>
<sequence>MFRRKTVVRRNVTERRDEIIALLSENEALSAAELSAQLAVSVQTIRADLRDLDDAALVQRRNGHVRLRQQSENIGYLPREGISRQEKQRIALAVKNVIPDGARVALGTGTTVETCARFLGSHKNLFVASNSIHAVCALQHAPGVRVELAGGAVRMRDLDMIGTPALEFFGKFHVDYAVFSCGGLSESGKVMDYNSDEISARKAITGCGKNNILVIDSTKIGLDLLCQTGHLWDFDMVVTGATFSTPVLQRCAHNGCQVIHV</sequence>
<dbReference type="InterPro" id="IPR036388">
    <property type="entry name" value="WH-like_DNA-bd_sf"/>
</dbReference>
<dbReference type="SMART" id="SM01134">
    <property type="entry name" value="DeoRC"/>
    <property type="match status" value="1"/>
</dbReference>
<evidence type="ECO:0000256" key="3">
    <source>
        <dbReference type="ARBA" id="ARBA00023125"/>
    </source>
</evidence>
<keyword evidence="1" id="KW-0678">Repressor</keyword>
<evidence type="ECO:0000256" key="1">
    <source>
        <dbReference type="ARBA" id="ARBA00022491"/>
    </source>
</evidence>
<evidence type="ECO:0000256" key="2">
    <source>
        <dbReference type="ARBA" id="ARBA00023015"/>
    </source>
</evidence>
<dbReference type="Gene3D" id="3.40.50.1360">
    <property type="match status" value="1"/>
</dbReference>
<dbReference type="InterPro" id="IPR001034">
    <property type="entry name" value="DeoR_HTH"/>
</dbReference>
<reference evidence="6 7" key="1">
    <citation type="submission" date="2021-01" db="EMBL/GenBank/DDBJ databases">
        <title>Diatom-associated Roseobacters Show Island Model of Population Structure.</title>
        <authorList>
            <person name="Qu L."/>
            <person name="Feng X."/>
            <person name="Chen Y."/>
            <person name="Li L."/>
            <person name="Wang X."/>
            <person name="Hu Z."/>
            <person name="Wang H."/>
            <person name="Luo H."/>
        </authorList>
    </citation>
    <scope>NUCLEOTIDE SEQUENCE [LARGE SCALE GENOMIC DNA]</scope>
    <source>
        <strain evidence="6 7">TR60-84</strain>
    </source>
</reference>
<keyword evidence="7" id="KW-1185">Reference proteome</keyword>
<evidence type="ECO:0000313" key="7">
    <source>
        <dbReference type="Proteomes" id="UP000732193"/>
    </source>
</evidence>
<dbReference type="SMART" id="SM00420">
    <property type="entry name" value="HTH_DEOR"/>
    <property type="match status" value="1"/>
</dbReference>
<dbReference type="PROSITE" id="PS00894">
    <property type="entry name" value="HTH_DEOR_1"/>
    <property type="match status" value="1"/>
</dbReference>
<dbReference type="Pfam" id="PF08220">
    <property type="entry name" value="HTH_DeoR"/>
    <property type="match status" value="1"/>
</dbReference>
<dbReference type="EMBL" id="JAFBRM010000003">
    <property type="protein sequence ID" value="MBM1714324.1"/>
    <property type="molecule type" value="Genomic_DNA"/>
</dbReference>
<proteinExistence type="predicted"/>
<dbReference type="Pfam" id="PF00455">
    <property type="entry name" value="DeoRC"/>
    <property type="match status" value="1"/>
</dbReference>
<dbReference type="PANTHER" id="PTHR30363:SF4">
    <property type="entry name" value="GLYCEROL-3-PHOSPHATE REGULON REPRESSOR"/>
    <property type="match status" value="1"/>
</dbReference>
<dbReference type="InterPro" id="IPR036390">
    <property type="entry name" value="WH_DNA-bd_sf"/>
</dbReference>